<sequence>MITKAQRIINHLETGFPYQGDLTRDIIDILSEHDGMKAEIEELLHPDANVFASLMSDVVNIDADELGCIETTNDGDKTILKQACERIDNLHDRLFTLTFPSKNDKPC</sequence>
<evidence type="ECO:0000313" key="1">
    <source>
        <dbReference type="EMBL" id="AKU44460.1"/>
    </source>
</evidence>
<dbReference type="GeneID" id="26613339"/>
<proteinExistence type="predicted"/>
<gene>
    <name evidence="1" type="ORF">CPT_Matisse156</name>
</gene>
<dbReference type="Proteomes" id="UP000203408">
    <property type="component" value="Segment"/>
</dbReference>
<evidence type="ECO:0000313" key="2">
    <source>
        <dbReference type="Proteomes" id="UP000203408"/>
    </source>
</evidence>
<dbReference type="RefSeq" id="YP_009194400.1">
    <property type="nucleotide sequence ID" value="NC_028750.1"/>
</dbReference>
<dbReference type="EMBL" id="KT001918">
    <property type="protein sequence ID" value="AKU44460.1"/>
    <property type="molecule type" value="Genomic_DNA"/>
</dbReference>
<name>A0A0K1LQQ4_9CAUD</name>
<keyword evidence="2" id="KW-1185">Reference proteome</keyword>
<accession>A0A0K1LQQ4</accession>
<protein>
    <submittedName>
        <fullName evidence="1">Uncharacterized protein</fullName>
    </submittedName>
</protein>
<reference evidence="1 2" key="1">
    <citation type="journal article" date="2015" name="Genome Announc.">
        <title>Complete Genome Sequence of Carbapenemase-Producing Klebsiella pneumoniae Myophage Matisse.</title>
        <authorList>
            <person name="Provasek V.E."/>
            <person name="Lessor L.E."/>
            <person name="Cahill J.L."/>
            <person name="Rasche E.S."/>
            <person name="Kuty Everett G.F."/>
        </authorList>
    </citation>
    <scope>NUCLEOTIDE SEQUENCE [LARGE SCALE GENOMIC DNA]</scope>
</reference>
<organism evidence="1 2">
    <name type="scientific">Klebsiella phage Matisse</name>
    <dbReference type="NCBI Taxonomy" id="1675607"/>
    <lineage>
        <taxon>Viruses</taxon>
        <taxon>Duplodnaviria</taxon>
        <taxon>Heunggongvirae</taxon>
        <taxon>Uroviricota</taxon>
        <taxon>Caudoviricetes</taxon>
        <taxon>Pantevenvirales</taxon>
        <taxon>Straboviridae</taxon>
        <taxon>Slopekvirus</taxon>
        <taxon>Slopekvirus matisse</taxon>
    </lineage>
</organism>
<dbReference type="KEGG" id="vg:26613339"/>